<evidence type="ECO:0000313" key="5">
    <source>
        <dbReference type="Proteomes" id="UP000503540"/>
    </source>
</evidence>
<dbReference type="InterPro" id="IPR050832">
    <property type="entry name" value="Bact_Acetyltransf"/>
</dbReference>
<keyword evidence="2" id="KW-0012">Acyltransferase</keyword>
<accession>A0A6G9Y4P4</accession>
<evidence type="ECO:0000259" key="3">
    <source>
        <dbReference type="PROSITE" id="PS51186"/>
    </source>
</evidence>
<keyword evidence="5" id="KW-1185">Reference proteome</keyword>
<feature type="domain" description="N-acetyltransferase" evidence="3">
    <location>
        <begin position="7"/>
        <end position="145"/>
    </location>
</feature>
<keyword evidence="1 4" id="KW-0808">Transferase</keyword>
<organism evidence="4 5">
    <name type="scientific">Nocardia arthritidis</name>
    <dbReference type="NCBI Taxonomy" id="228602"/>
    <lineage>
        <taxon>Bacteria</taxon>
        <taxon>Bacillati</taxon>
        <taxon>Actinomycetota</taxon>
        <taxon>Actinomycetes</taxon>
        <taxon>Mycobacteriales</taxon>
        <taxon>Nocardiaceae</taxon>
        <taxon>Nocardia</taxon>
    </lineage>
</organism>
<evidence type="ECO:0000256" key="1">
    <source>
        <dbReference type="ARBA" id="ARBA00022679"/>
    </source>
</evidence>
<dbReference type="SUPFAM" id="SSF55729">
    <property type="entry name" value="Acyl-CoA N-acyltransferases (Nat)"/>
    <property type="match status" value="1"/>
</dbReference>
<protein>
    <submittedName>
        <fullName evidence="4">GNAT family N-acetyltransferase</fullName>
    </submittedName>
</protein>
<evidence type="ECO:0000313" key="4">
    <source>
        <dbReference type="EMBL" id="QIS08067.1"/>
    </source>
</evidence>
<dbReference type="PROSITE" id="PS51186">
    <property type="entry name" value="GNAT"/>
    <property type="match status" value="1"/>
</dbReference>
<dbReference type="RefSeq" id="WP_167471378.1">
    <property type="nucleotide sequence ID" value="NZ_CP046172.1"/>
</dbReference>
<reference evidence="4 5" key="1">
    <citation type="journal article" date="2019" name="ACS Chem. Biol.">
        <title>Identification and Mobilization of a Cryptic Antibiotic Biosynthesis Gene Locus from a Human-Pathogenic Nocardia Isolate.</title>
        <authorList>
            <person name="Herisse M."/>
            <person name="Ishida K."/>
            <person name="Porter J.L."/>
            <person name="Howden B."/>
            <person name="Hertweck C."/>
            <person name="Stinear T.P."/>
            <person name="Pidot S.J."/>
        </authorList>
    </citation>
    <scope>NUCLEOTIDE SEQUENCE [LARGE SCALE GENOMIC DNA]</scope>
    <source>
        <strain evidence="4 5">AUSMDU00012717</strain>
    </source>
</reference>
<dbReference type="CDD" id="cd04301">
    <property type="entry name" value="NAT_SF"/>
    <property type="match status" value="1"/>
</dbReference>
<dbReference type="GO" id="GO:0016747">
    <property type="term" value="F:acyltransferase activity, transferring groups other than amino-acyl groups"/>
    <property type="evidence" value="ECO:0007669"/>
    <property type="project" value="InterPro"/>
</dbReference>
<proteinExistence type="predicted"/>
<gene>
    <name evidence="4" type="ORF">F5544_00670</name>
</gene>
<sequence length="145" mass="15814">MSGVRIEVARRATSELARAVSALNRQLSSSPREWSVDGLGELLSAESNTLFVAYLDDAIVGMLTLVTYPIPTGIRARIEDVVVDESARGRGIAFDLTTAAVDLAREKGARTVDLTSRPERAAANRLYLRAGFTARDSVTYRRTLE</sequence>
<dbReference type="PANTHER" id="PTHR43877">
    <property type="entry name" value="AMINOALKYLPHOSPHONATE N-ACETYLTRANSFERASE-RELATED-RELATED"/>
    <property type="match status" value="1"/>
</dbReference>
<dbReference type="Proteomes" id="UP000503540">
    <property type="component" value="Chromosome"/>
</dbReference>
<dbReference type="Gene3D" id="3.40.630.30">
    <property type="match status" value="1"/>
</dbReference>
<evidence type="ECO:0000256" key="2">
    <source>
        <dbReference type="ARBA" id="ARBA00023315"/>
    </source>
</evidence>
<dbReference type="Pfam" id="PF00583">
    <property type="entry name" value="Acetyltransf_1"/>
    <property type="match status" value="1"/>
</dbReference>
<dbReference type="EMBL" id="CP046172">
    <property type="protein sequence ID" value="QIS08067.1"/>
    <property type="molecule type" value="Genomic_DNA"/>
</dbReference>
<dbReference type="InterPro" id="IPR000182">
    <property type="entry name" value="GNAT_dom"/>
</dbReference>
<dbReference type="InterPro" id="IPR016181">
    <property type="entry name" value="Acyl_CoA_acyltransferase"/>
</dbReference>
<name>A0A6G9Y4P4_9NOCA</name>
<dbReference type="KEGG" id="nah:F5544_00670"/>
<dbReference type="AlphaFoldDB" id="A0A6G9Y4P4"/>